<proteinExistence type="predicted"/>
<organism evidence="1 2">
    <name type="scientific">Vibrio palustris</name>
    <dbReference type="NCBI Taxonomy" id="1918946"/>
    <lineage>
        <taxon>Bacteria</taxon>
        <taxon>Pseudomonadati</taxon>
        <taxon>Pseudomonadota</taxon>
        <taxon>Gammaproteobacteria</taxon>
        <taxon>Vibrionales</taxon>
        <taxon>Vibrionaceae</taxon>
        <taxon>Vibrio</taxon>
    </lineage>
</organism>
<keyword evidence="2" id="KW-1185">Reference proteome</keyword>
<dbReference type="STRING" id="1918946.VPAL9027_01049"/>
<reference evidence="1 2" key="1">
    <citation type="submission" date="2017-02" db="EMBL/GenBank/DDBJ databases">
        <authorList>
            <person name="Peterson S.W."/>
        </authorList>
    </citation>
    <scope>NUCLEOTIDE SEQUENCE [LARGE SCALE GENOMIC DNA]</scope>
    <source>
        <strain evidence="1 2">CECT 9027</strain>
    </source>
</reference>
<accession>A0A1R4B2F4</accession>
<evidence type="ECO:0000313" key="2">
    <source>
        <dbReference type="Proteomes" id="UP000189475"/>
    </source>
</evidence>
<gene>
    <name evidence="1" type="ORF">VPAL9027_01049</name>
</gene>
<sequence>MVPLFLLILKVPIMKYYYFSLNISYQEFVAHYSGVAANVVVMTDQGLRLQLPASRFRTYLSQLGVKGRFRLTTDENNKFHKLESI</sequence>
<protein>
    <recommendedName>
        <fullName evidence="3">DUF2835 domain-containing protein</fullName>
    </recommendedName>
</protein>
<name>A0A1R4B2F4_9VIBR</name>
<dbReference type="Pfam" id="PF11197">
    <property type="entry name" value="DUF2835"/>
    <property type="match status" value="1"/>
</dbReference>
<evidence type="ECO:0000313" key="1">
    <source>
        <dbReference type="EMBL" id="SJL83100.1"/>
    </source>
</evidence>
<dbReference type="AlphaFoldDB" id="A0A1R4B2F4"/>
<dbReference type="Proteomes" id="UP000189475">
    <property type="component" value="Unassembled WGS sequence"/>
</dbReference>
<evidence type="ECO:0008006" key="3">
    <source>
        <dbReference type="Google" id="ProtNLM"/>
    </source>
</evidence>
<dbReference type="EMBL" id="FUFT01000002">
    <property type="protein sequence ID" value="SJL83100.1"/>
    <property type="molecule type" value="Genomic_DNA"/>
</dbReference>
<dbReference type="InterPro" id="IPR021363">
    <property type="entry name" value="DUF2835"/>
</dbReference>